<comment type="function">
    <text evidence="4">Catalyzes the interconversion between ADP-D-glycero-beta-D-manno-heptose and ADP-L-glycero-beta-D-manno-heptose via an epimerization at carbon 6 of the heptose.</text>
</comment>
<feature type="binding site" evidence="4">
    <location>
        <position position="171"/>
    </location>
    <ligand>
        <name>NADP(+)</name>
        <dbReference type="ChEBI" id="CHEBI:58349"/>
    </ligand>
</feature>
<comment type="cofactor">
    <cofactor evidence="4">
        <name>NADP(+)</name>
        <dbReference type="ChEBI" id="CHEBI:58349"/>
    </cofactor>
    <text evidence="4">Binds 1 NADP(+) per subunit.</text>
</comment>
<dbReference type="HOGENOM" id="CLU_007383_1_3_7"/>
<comment type="pathway">
    <text evidence="4">Nucleotide-sugar biosynthesis; ADP-L-glycero-beta-D-manno-heptose biosynthesis; ADP-L-glycero-beta-D-manno-heptose from D-glycero-beta-D-manno-heptose 7-phosphate: step 4/4.</text>
</comment>
<feature type="binding site" evidence="4">
    <location>
        <begin position="10"/>
        <end position="11"/>
    </location>
    <ligand>
        <name>NADP(+)</name>
        <dbReference type="ChEBI" id="CHEBI:58349"/>
    </ligand>
</feature>
<dbReference type="KEGG" id="dde:Dde_3466"/>
<dbReference type="Proteomes" id="UP000002710">
    <property type="component" value="Chromosome"/>
</dbReference>
<dbReference type="CDD" id="cd05248">
    <property type="entry name" value="ADP_GME_SDR_e"/>
    <property type="match status" value="1"/>
</dbReference>
<feature type="binding site" evidence="4">
    <location>
        <position position="147"/>
    </location>
    <ligand>
        <name>NADP(+)</name>
        <dbReference type="ChEBI" id="CHEBI:58349"/>
    </ligand>
</feature>
<feature type="binding site" evidence="4">
    <location>
        <position position="170"/>
    </location>
    <ligand>
        <name>substrate</name>
    </ligand>
</feature>
<dbReference type="GO" id="GO:0050661">
    <property type="term" value="F:NADP binding"/>
    <property type="evidence" value="ECO:0007669"/>
    <property type="project" value="InterPro"/>
</dbReference>
<feature type="active site" description="Proton acceptor" evidence="4">
    <location>
        <position position="143"/>
    </location>
</feature>
<comment type="domain">
    <text evidence="4">Contains a large N-terminal NADP-binding domain, and a smaller C-terminal substrate-binding domain.</text>
</comment>
<feature type="binding site" evidence="4">
    <location>
        <position position="179"/>
    </location>
    <ligand>
        <name>NADP(+)</name>
        <dbReference type="ChEBI" id="CHEBI:58349"/>
    </ligand>
</feature>
<feature type="domain" description="NAD-dependent epimerase/dehydratase" evidence="5">
    <location>
        <begin position="3"/>
        <end position="244"/>
    </location>
</feature>
<feature type="binding site" evidence="4">
    <location>
        <position position="281"/>
    </location>
    <ligand>
        <name>substrate</name>
    </ligand>
</feature>
<evidence type="ECO:0000313" key="6">
    <source>
        <dbReference type="EMBL" id="ABB40259.1"/>
    </source>
</evidence>
<dbReference type="InterPro" id="IPR036291">
    <property type="entry name" value="NAD(P)-bd_dom_sf"/>
</dbReference>
<dbReference type="STRING" id="207559.Dde_3466"/>
<evidence type="ECO:0000256" key="3">
    <source>
        <dbReference type="ARBA" id="ARBA00023277"/>
    </source>
</evidence>
<dbReference type="GO" id="GO:0097171">
    <property type="term" value="P:ADP-L-glycero-beta-D-manno-heptose biosynthetic process"/>
    <property type="evidence" value="ECO:0007669"/>
    <property type="project" value="UniProtKB-UniPathway"/>
</dbReference>
<dbReference type="GO" id="GO:0005975">
    <property type="term" value="P:carbohydrate metabolic process"/>
    <property type="evidence" value="ECO:0007669"/>
    <property type="project" value="UniProtKB-UniRule"/>
</dbReference>
<dbReference type="GO" id="GO:0008712">
    <property type="term" value="F:ADP-glyceromanno-heptose 6-epimerase activity"/>
    <property type="evidence" value="ECO:0007669"/>
    <property type="project" value="UniProtKB-UniRule"/>
</dbReference>
<dbReference type="AlphaFoldDB" id="Q30VN7"/>
<comment type="subunit">
    <text evidence="4">Homopentamer.</text>
</comment>
<dbReference type="EC" id="5.1.3.20" evidence="4"/>
<dbReference type="PANTHER" id="PTHR43103:SF3">
    <property type="entry name" value="ADP-L-GLYCERO-D-MANNO-HEPTOSE-6-EPIMERASE"/>
    <property type="match status" value="1"/>
</dbReference>
<keyword evidence="2 4" id="KW-0413">Isomerase</keyword>
<keyword evidence="3 4" id="KW-0119">Carbohydrate metabolism</keyword>
<evidence type="ECO:0000256" key="1">
    <source>
        <dbReference type="ARBA" id="ARBA00022857"/>
    </source>
</evidence>
<comment type="similarity">
    <text evidence="4">Belongs to the NAD(P)-dependent epimerase/dehydratase family. HldD subfamily.</text>
</comment>
<feature type="binding site" evidence="4">
    <location>
        <begin position="75"/>
        <end position="79"/>
    </location>
    <ligand>
        <name>NADP(+)</name>
        <dbReference type="ChEBI" id="CHEBI:58349"/>
    </ligand>
</feature>
<dbReference type="UniPathway" id="UPA00356">
    <property type="reaction ID" value="UER00440"/>
</dbReference>
<comment type="catalytic activity">
    <reaction evidence="4">
        <text>ADP-D-glycero-beta-D-manno-heptose = ADP-L-glycero-beta-D-manno-heptose</text>
        <dbReference type="Rhea" id="RHEA:17577"/>
        <dbReference type="ChEBI" id="CHEBI:59967"/>
        <dbReference type="ChEBI" id="CHEBI:61506"/>
        <dbReference type="EC" id="5.1.3.20"/>
    </reaction>
</comment>
<feature type="binding site" evidence="4">
    <location>
        <position position="188"/>
    </location>
    <ligand>
        <name>substrate</name>
    </ligand>
</feature>
<feature type="binding site" evidence="4">
    <location>
        <position position="181"/>
    </location>
    <ligand>
        <name>substrate</name>
    </ligand>
</feature>
<feature type="binding site" evidence="4">
    <location>
        <begin position="31"/>
        <end position="32"/>
    </location>
    <ligand>
        <name>NADP(+)</name>
        <dbReference type="ChEBI" id="CHEBI:58349"/>
    </ligand>
</feature>
<dbReference type="eggNOG" id="COG0451">
    <property type="taxonomic scope" value="Bacteria"/>
</dbReference>
<feature type="binding site" evidence="4">
    <location>
        <position position="92"/>
    </location>
    <ligand>
        <name>NADP(+)</name>
        <dbReference type="ChEBI" id="CHEBI:58349"/>
    </ligand>
</feature>
<evidence type="ECO:0000256" key="2">
    <source>
        <dbReference type="ARBA" id="ARBA00023235"/>
    </source>
</evidence>
<dbReference type="EMBL" id="CP000112">
    <property type="protein sequence ID" value="ABB40259.1"/>
    <property type="molecule type" value="Genomic_DNA"/>
</dbReference>
<name>Q30VN7_OLEA2</name>
<feature type="binding site" evidence="4">
    <location>
        <position position="216"/>
    </location>
    <ligand>
        <name>substrate</name>
    </ligand>
</feature>
<keyword evidence="1 4" id="KW-0521">NADP</keyword>
<dbReference type="RefSeq" id="WP_011369164.1">
    <property type="nucleotide sequence ID" value="NC_007519.1"/>
</dbReference>
<sequence>MYIVTGGAGFIGSAMVWKLNTMGIDNILVVDNLASTEKWKNLVNLRYVDYMHRDAFLDLLLDDCLPWNVKGIVHMGACSSTTERDADFLMENNYRYTKALCDFALQHGARFINASSAATYGDGSCGFDDSVETMHRIKPLNMYGYSKQLFDLRAHAEGKLDSIASLKFFNVYGPNEYHKDDMRSVVCKAFSQIGSEGVMRLFRSYHPDYPDGGQKRDFVYVKDCVDVMWWLLENPSANGLFNIGTGNARTWNDLARAVFSAMDVPERIEYIDMPEQLRGKYQYYTQAPVQRLADAGCPVTFRSLEDGVKDYVQNYLAAEDPYLDPRAGV</sequence>
<protein>
    <recommendedName>
        <fullName evidence="4">ADP-L-glycero-D-manno-heptose-6-epimerase</fullName>
        <ecNumber evidence="4">5.1.3.20</ecNumber>
    </recommendedName>
    <alternativeName>
        <fullName evidence="4">ADP-L-glycero-beta-D-manno-heptose-6-epimerase</fullName>
        <shortName evidence="4">ADP-glyceromanno-heptose 6-epimerase</shortName>
        <shortName evidence="4">ADP-hep 6-epimerase</shortName>
        <shortName evidence="4">AGME</shortName>
    </alternativeName>
</protein>
<dbReference type="SUPFAM" id="SSF51735">
    <property type="entry name" value="NAD(P)-binding Rossmann-fold domains"/>
    <property type="match status" value="1"/>
</dbReference>
<dbReference type="NCBIfam" id="TIGR02197">
    <property type="entry name" value="heptose_epim"/>
    <property type="match status" value="1"/>
</dbReference>
<feature type="binding site" evidence="4">
    <location>
        <position position="53"/>
    </location>
    <ligand>
        <name>NADP(+)</name>
        <dbReference type="ChEBI" id="CHEBI:58349"/>
    </ligand>
</feature>
<reference evidence="6 7" key="1">
    <citation type="journal article" date="2011" name="J. Bacteriol.">
        <title>Complete genome sequence and updated annotation of Desulfovibrio alaskensis G20.</title>
        <authorList>
            <person name="Hauser L.J."/>
            <person name="Land M.L."/>
            <person name="Brown S.D."/>
            <person name="Larimer F."/>
            <person name="Keller K.L."/>
            <person name="Rapp-Giles B.J."/>
            <person name="Price M.N."/>
            <person name="Lin M."/>
            <person name="Bruce D.C."/>
            <person name="Detter J.C."/>
            <person name="Tapia R."/>
            <person name="Han C.S."/>
            <person name="Goodwin L.A."/>
            <person name="Cheng J.F."/>
            <person name="Pitluck S."/>
            <person name="Copeland A."/>
            <person name="Lucas S."/>
            <person name="Nolan M."/>
            <person name="Lapidus A.L."/>
            <person name="Palumbo A.V."/>
            <person name="Wall J.D."/>
        </authorList>
    </citation>
    <scope>NUCLEOTIDE SEQUENCE [LARGE SCALE GENOMIC DNA]</scope>
    <source>
        <strain evidence="7">ATCC BAA 1058 / DSM 17464 / G20</strain>
    </source>
</reference>
<dbReference type="InterPro" id="IPR011912">
    <property type="entry name" value="Heptose_epim"/>
</dbReference>
<proteinExistence type="inferred from homology"/>
<accession>Q30VN7</accession>
<dbReference type="PANTHER" id="PTHR43103">
    <property type="entry name" value="NUCLEOSIDE-DIPHOSPHATE-SUGAR EPIMERASE"/>
    <property type="match status" value="1"/>
</dbReference>
<dbReference type="Gene3D" id="3.40.50.720">
    <property type="entry name" value="NAD(P)-binding Rossmann-like Domain"/>
    <property type="match status" value="1"/>
</dbReference>
<feature type="binding site" evidence="4">
    <location>
        <position position="38"/>
    </location>
    <ligand>
        <name>NADP(+)</name>
        <dbReference type="ChEBI" id="CHEBI:58349"/>
    </ligand>
</feature>
<evidence type="ECO:0000259" key="5">
    <source>
        <dbReference type="Pfam" id="PF01370"/>
    </source>
</evidence>
<dbReference type="HAMAP" id="MF_01601">
    <property type="entry name" value="Heptose_epimerase"/>
    <property type="match status" value="1"/>
</dbReference>
<gene>
    <name evidence="4" type="primary">hldD</name>
    <name evidence="6" type="ordered locus">Dde_3466</name>
</gene>
<organism evidence="6 7">
    <name type="scientific">Oleidesulfovibrio alaskensis (strain ATCC BAA-1058 / DSM 17464 / G20)</name>
    <name type="common">Desulfovibrio alaskensis</name>
    <dbReference type="NCBI Taxonomy" id="207559"/>
    <lineage>
        <taxon>Bacteria</taxon>
        <taxon>Pseudomonadati</taxon>
        <taxon>Thermodesulfobacteriota</taxon>
        <taxon>Desulfovibrionia</taxon>
        <taxon>Desulfovibrionales</taxon>
        <taxon>Desulfovibrionaceae</taxon>
        <taxon>Oleidesulfovibrio</taxon>
    </lineage>
</organism>
<feature type="binding site" evidence="4">
    <location>
        <begin position="202"/>
        <end position="205"/>
    </location>
    <ligand>
        <name>substrate</name>
    </ligand>
</feature>
<dbReference type="Pfam" id="PF01370">
    <property type="entry name" value="Epimerase"/>
    <property type="match status" value="1"/>
</dbReference>
<feature type="active site" description="Proton acceptor" evidence="4">
    <location>
        <position position="179"/>
    </location>
</feature>
<evidence type="ECO:0000313" key="7">
    <source>
        <dbReference type="Proteomes" id="UP000002710"/>
    </source>
</evidence>
<dbReference type="Gene3D" id="3.90.25.10">
    <property type="entry name" value="UDP-galactose 4-epimerase, domain 1"/>
    <property type="match status" value="1"/>
</dbReference>
<evidence type="ECO:0000256" key="4">
    <source>
        <dbReference type="HAMAP-Rule" id="MF_01601"/>
    </source>
</evidence>
<dbReference type="InterPro" id="IPR001509">
    <property type="entry name" value="Epimerase_deHydtase"/>
</dbReference>
<keyword evidence="7" id="KW-1185">Reference proteome</keyword>